<dbReference type="RefSeq" id="WP_124344305.1">
    <property type="nucleotide sequence ID" value="NZ_BHYL01000345.1"/>
</dbReference>
<sequence length="82" mass="8822">MVTLRIDDVPEDVRDVLATRARSDGLSLEAYLLAVVLREASSARNRVLVSGLSEWTTGTGVTGEDVLSVRSTKAAASDWDDD</sequence>
<name>A0A401V4H1_9CELL</name>
<dbReference type="GO" id="GO:0006355">
    <property type="term" value="P:regulation of DNA-templated transcription"/>
    <property type="evidence" value="ECO:0007669"/>
    <property type="project" value="InterPro"/>
</dbReference>
<gene>
    <name evidence="1" type="ORF">CTKZ_33380</name>
</gene>
<protein>
    <recommendedName>
        <fullName evidence="3">Antitoxin</fullName>
    </recommendedName>
</protein>
<dbReference type="InterPro" id="IPR010985">
    <property type="entry name" value="Ribbon_hlx_hlx"/>
</dbReference>
<accession>A0A401V4H1</accession>
<reference evidence="1 2" key="1">
    <citation type="submission" date="2018-11" db="EMBL/GenBank/DDBJ databases">
        <title>Draft genome sequence of Cellulomonas takizawaensis strain TKZ-21.</title>
        <authorList>
            <person name="Yamamura H."/>
            <person name="Hayashi T."/>
            <person name="Hamada M."/>
            <person name="Serisawa Y."/>
            <person name="Matsuyama K."/>
            <person name="Nakagawa Y."/>
            <person name="Otoguro M."/>
            <person name="Yanagida F."/>
            <person name="Hayakawa M."/>
        </authorList>
    </citation>
    <scope>NUCLEOTIDE SEQUENCE [LARGE SCALE GENOMIC DNA]</scope>
    <source>
        <strain evidence="1 2">TKZ-21</strain>
    </source>
</reference>
<comment type="caution">
    <text evidence="1">The sequence shown here is derived from an EMBL/GenBank/DDBJ whole genome shotgun (WGS) entry which is preliminary data.</text>
</comment>
<evidence type="ECO:0008006" key="3">
    <source>
        <dbReference type="Google" id="ProtNLM"/>
    </source>
</evidence>
<dbReference type="Proteomes" id="UP000288246">
    <property type="component" value="Unassembled WGS sequence"/>
</dbReference>
<evidence type="ECO:0000313" key="1">
    <source>
        <dbReference type="EMBL" id="GCD21776.1"/>
    </source>
</evidence>
<dbReference type="OrthoDB" id="7107936at2"/>
<evidence type="ECO:0000313" key="2">
    <source>
        <dbReference type="Proteomes" id="UP000288246"/>
    </source>
</evidence>
<dbReference type="SUPFAM" id="SSF47598">
    <property type="entry name" value="Ribbon-helix-helix"/>
    <property type="match status" value="1"/>
</dbReference>
<dbReference type="AlphaFoldDB" id="A0A401V4H1"/>
<dbReference type="EMBL" id="BHYL01000345">
    <property type="protein sequence ID" value="GCD21776.1"/>
    <property type="molecule type" value="Genomic_DNA"/>
</dbReference>
<organism evidence="1 2">
    <name type="scientific">Cellulomonas algicola</name>
    <dbReference type="NCBI Taxonomy" id="2071633"/>
    <lineage>
        <taxon>Bacteria</taxon>
        <taxon>Bacillati</taxon>
        <taxon>Actinomycetota</taxon>
        <taxon>Actinomycetes</taxon>
        <taxon>Micrococcales</taxon>
        <taxon>Cellulomonadaceae</taxon>
        <taxon>Cellulomonas</taxon>
    </lineage>
</organism>
<proteinExistence type="predicted"/>
<keyword evidence="2" id="KW-1185">Reference proteome</keyword>